<keyword evidence="5" id="KW-1185">Reference proteome</keyword>
<dbReference type="NCBIfam" id="NF033747">
    <property type="entry name" value="class_E_sortase"/>
    <property type="match status" value="1"/>
</dbReference>
<dbReference type="EMBL" id="BAAAQM010000005">
    <property type="protein sequence ID" value="GAA1959254.1"/>
    <property type="molecule type" value="Genomic_DNA"/>
</dbReference>
<accession>A0ABP5CA01</accession>
<keyword evidence="3" id="KW-1133">Transmembrane helix</keyword>
<dbReference type="Proteomes" id="UP001499854">
    <property type="component" value="Unassembled WGS sequence"/>
</dbReference>
<dbReference type="CDD" id="cd05830">
    <property type="entry name" value="Sortase_E"/>
    <property type="match status" value="1"/>
</dbReference>
<evidence type="ECO:0000313" key="5">
    <source>
        <dbReference type="Proteomes" id="UP001499854"/>
    </source>
</evidence>
<evidence type="ECO:0000256" key="2">
    <source>
        <dbReference type="SAM" id="MobiDB-lite"/>
    </source>
</evidence>
<keyword evidence="1" id="KW-0378">Hydrolase</keyword>
<feature type="transmembrane region" description="Helical" evidence="3">
    <location>
        <begin position="12"/>
        <end position="33"/>
    </location>
</feature>
<reference evidence="5" key="1">
    <citation type="journal article" date="2019" name="Int. J. Syst. Evol. Microbiol.">
        <title>The Global Catalogue of Microorganisms (GCM) 10K type strain sequencing project: providing services to taxonomists for standard genome sequencing and annotation.</title>
        <authorList>
            <consortium name="The Broad Institute Genomics Platform"/>
            <consortium name="The Broad Institute Genome Sequencing Center for Infectious Disease"/>
            <person name="Wu L."/>
            <person name="Ma J."/>
        </authorList>
    </citation>
    <scope>NUCLEOTIDE SEQUENCE [LARGE SCALE GENOMIC DNA]</scope>
    <source>
        <strain evidence="5">JCM 16013</strain>
    </source>
</reference>
<dbReference type="InterPro" id="IPR005754">
    <property type="entry name" value="Sortase"/>
</dbReference>
<keyword evidence="3" id="KW-0472">Membrane</keyword>
<evidence type="ECO:0000256" key="3">
    <source>
        <dbReference type="SAM" id="Phobius"/>
    </source>
</evidence>
<keyword evidence="3" id="KW-0812">Transmembrane</keyword>
<dbReference type="InterPro" id="IPR053465">
    <property type="entry name" value="Sortase_Class_E"/>
</dbReference>
<dbReference type="Pfam" id="PF04203">
    <property type="entry name" value="Sortase"/>
    <property type="match status" value="1"/>
</dbReference>
<dbReference type="NCBIfam" id="TIGR01076">
    <property type="entry name" value="sortase_fam"/>
    <property type="match status" value="1"/>
</dbReference>
<dbReference type="InterPro" id="IPR042003">
    <property type="entry name" value="Sortase_E"/>
</dbReference>
<feature type="compositionally biased region" description="Low complexity" evidence="2">
    <location>
        <begin position="55"/>
        <end position="71"/>
    </location>
</feature>
<comment type="caution">
    <text evidence="4">The sequence shown here is derived from an EMBL/GenBank/DDBJ whole genome shotgun (WGS) entry which is preliminary data.</text>
</comment>
<evidence type="ECO:0008006" key="6">
    <source>
        <dbReference type="Google" id="ProtNLM"/>
    </source>
</evidence>
<dbReference type="Gene3D" id="2.40.260.10">
    <property type="entry name" value="Sortase"/>
    <property type="match status" value="1"/>
</dbReference>
<sequence length="240" mass="26294">MWAERARLTSRTVGEFLITLGVVLFLFCAYQLFYTNVVADDAMRTEVSDLHEQWAAQSPAPRSAAPRTPGPFDSADSEGHPGAAFAILHIPRLGDRSIPVLQGTGLDLLSRGVGHYKDSVMPGQVGNFAIAGHRKTHGEPFRYLDQMRSGDLIVVETADTWFTYRADRDPFIVDPTDLAVVGPVPDQPGRKPTQALITLTTCNPWWASTQRMIVTGTLVSRQPRAEGAPPALTVNAPRFQ</sequence>
<protein>
    <recommendedName>
        <fullName evidence="6">Sortase family protein</fullName>
    </recommendedName>
</protein>
<dbReference type="InterPro" id="IPR023365">
    <property type="entry name" value="Sortase_dom-sf"/>
</dbReference>
<proteinExistence type="predicted"/>
<feature type="region of interest" description="Disordered" evidence="2">
    <location>
        <begin position="53"/>
        <end position="77"/>
    </location>
</feature>
<gene>
    <name evidence="4" type="ORF">GCM10009838_14460</name>
</gene>
<dbReference type="RefSeq" id="WP_344656136.1">
    <property type="nucleotide sequence ID" value="NZ_BAAAQM010000005.1"/>
</dbReference>
<evidence type="ECO:0000313" key="4">
    <source>
        <dbReference type="EMBL" id="GAA1959254.1"/>
    </source>
</evidence>
<organism evidence="4 5">
    <name type="scientific">Catenulispora subtropica</name>
    <dbReference type="NCBI Taxonomy" id="450798"/>
    <lineage>
        <taxon>Bacteria</taxon>
        <taxon>Bacillati</taxon>
        <taxon>Actinomycetota</taxon>
        <taxon>Actinomycetes</taxon>
        <taxon>Catenulisporales</taxon>
        <taxon>Catenulisporaceae</taxon>
        <taxon>Catenulispora</taxon>
    </lineage>
</organism>
<name>A0ABP5CA01_9ACTN</name>
<evidence type="ECO:0000256" key="1">
    <source>
        <dbReference type="ARBA" id="ARBA00022801"/>
    </source>
</evidence>
<dbReference type="SUPFAM" id="SSF63817">
    <property type="entry name" value="Sortase"/>
    <property type="match status" value="1"/>
</dbReference>